<feature type="transmembrane region" description="Helical" evidence="1">
    <location>
        <begin position="167"/>
        <end position="185"/>
    </location>
</feature>
<protein>
    <recommendedName>
        <fullName evidence="4">DoxX-like family protein</fullName>
    </recommendedName>
</protein>
<comment type="caution">
    <text evidence="2">The sequence shown here is derived from an EMBL/GenBank/DDBJ whole genome shotgun (WGS) entry which is preliminary data.</text>
</comment>
<keyword evidence="1" id="KW-0812">Transmembrane</keyword>
<keyword evidence="1" id="KW-1133">Transmembrane helix</keyword>
<dbReference type="Pfam" id="PF13781">
    <property type="entry name" value="DoxX_3"/>
    <property type="match status" value="1"/>
</dbReference>
<sequence>MKADPIYVETRMQTSLERLWEFTQTPEIHQEWDLRFNRIEYLPKETEVEPQHFLYETQIGFGIKVAGKGKSTGTHSKETGESTSALKFWSDEPISLIKTGSGYWKYIPNGSGIKFLTWYDYQTRHGFFGKLTDRFFFRPLIGWATAWSFDALKRWLEQGQHPRLSKALLFTFLLSNFLIALTWLYHGLVPKLMFMETGELEMLTASGLFTGFEKAGVYAAGIGEILFGLAFFVFGRSRLLHYLNIFGLIALGATALLAKPEVYLAPFNPATTSFGVIGLSLIILSILKFLPSAKNCKRKPDRN</sequence>
<dbReference type="AlphaFoldDB" id="A0A5N1J5B3"/>
<proteinExistence type="predicted"/>
<dbReference type="EMBL" id="VTWT01000003">
    <property type="protein sequence ID" value="KAA9340269.1"/>
    <property type="molecule type" value="Genomic_DNA"/>
</dbReference>
<evidence type="ECO:0000256" key="1">
    <source>
        <dbReference type="SAM" id="Phobius"/>
    </source>
</evidence>
<keyword evidence="3" id="KW-1185">Reference proteome</keyword>
<accession>A0A5N1J5B3</accession>
<organism evidence="2 3">
    <name type="scientific">Adhaeribacter soli</name>
    <dbReference type="NCBI Taxonomy" id="2607655"/>
    <lineage>
        <taxon>Bacteria</taxon>
        <taxon>Pseudomonadati</taxon>
        <taxon>Bacteroidota</taxon>
        <taxon>Cytophagia</taxon>
        <taxon>Cytophagales</taxon>
        <taxon>Hymenobacteraceae</taxon>
        <taxon>Adhaeribacter</taxon>
    </lineage>
</organism>
<evidence type="ECO:0000313" key="2">
    <source>
        <dbReference type="EMBL" id="KAA9340269.1"/>
    </source>
</evidence>
<name>A0A5N1J5B3_9BACT</name>
<feature type="transmembrane region" description="Helical" evidence="1">
    <location>
        <begin position="215"/>
        <end position="234"/>
    </location>
</feature>
<dbReference type="SUPFAM" id="SSF55961">
    <property type="entry name" value="Bet v1-like"/>
    <property type="match status" value="1"/>
</dbReference>
<dbReference type="InterPro" id="IPR025695">
    <property type="entry name" value="DoxX-like"/>
</dbReference>
<gene>
    <name evidence="2" type="ORF">F0P94_07945</name>
</gene>
<keyword evidence="1" id="KW-0472">Membrane</keyword>
<feature type="transmembrane region" description="Helical" evidence="1">
    <location>
        <begin position="270"/>
        <end position="290"/>
    </location>
</feature>
<dbReference type="Proteomes" id="UP000326570">
    <property type="component" value="Unassembled WGS sequence"/>
</dbReference>
<evidence type="ECO:0000313" key="3">
    <source>
        <dbReference type="Proteomes" id="UP000326570"/>
    </source>
</evidence>
<feature type="transmembrane region" description="Helical" evidence="1">
    <location>
        <begin position="239"/>
        <end position="258"/>
    </location>
</feature>
<dbReference type="RefSeq" id="WP_150903341.1">
    <property type="nucleotide sequence ID" value="NZ_VTWT01000003.1"/>
</dbReference>
<reference evidence="2 3" key="1">
    <citation type="submission" date="2019-09" db="EMBL/GenBank/DDBJ databases">
        <title>Genome sequence of Adhaeribacter sp. M2.</title>
        <authorList>
            <person name="Srinivasan S."/>
        </authorList>
    </citation>
    <scope>NUCLEOTIDE SEQUENCE [LARGE SCALE GENOMIC DNA]</scope>
    <source>
        <strain evidence="2 3">M2</strain>
    </source>
</reference>
<evidence type="ECO:0008006" key="4">
    <source>
        <dbReference type="Google" id="ProtNLM"/>
    </source>
</evidence>